<keyword evidence="2" id="KW-0963">Cytoplasm</keyword>
<evidence type="ECO:0000256" key="5">
    <source>
        <dbReference type="ARBA" id="ARBA00023054"/>
    </source>
</evidence>
<keyword evidence="10" id="KW-1185">Reference proteome</keyword>
<keyword evidence="5" id="KW-0175">Coiled coil</keyword>
<dbReference type="Proteomes" id="UP000614350">
    <property type="component" value="Unassembled WGS sequence"/>
</dbReference>
<keyword evidence="3" id="KW-0493">Microtubule</keyword>
<evidence type="ECO:0000256" key="4">
    <source>
        <dbReference type="ARBA" id="ARBA00023017"/>
    </source>
</evidence>
<organism evidence="9 10">
    <name type="scientific">Vespula vulgaris</name>
    <name type="common">Yellow jacket</name>
    <name type="synonym">Wasp</name>
    <dbReference type="NCBI Taxonomy" id="7454"/>
    <lineage>
        <taxon>Eukaryota</taxon>
        <taxon>Metazoa</taxon>
        <taxon>Ecdysozoa</taxon>
        <taxon>Arthropoda</taxon>
        <taxon>Hexapoda</taxon>
        <taxon>Insecta</taxon>
        <taxon>Pterygota</taxon>
        <taxon>Neoptera</taxon>
        <taxon>Endopterygota</taxon>
        <taxon>Hymenoptera</taxon>
        <taxon>Apocrita</taxon>
        <taxon>Aculeata</taxon>
        <taxon>Vespoidea</taxon>
        <taxon>Vespidae</taxon>
        <taxon>Vespinae</taxon>
        <taxon>Vespula</taxon>
    </lineage>
</organism>
<evidence type="ECO:0000256" key="2">
    <source>
        <dbReference type="ARBA" id="ARBA00022490"/>
    </source>
</evidence>
<comment type="subcellular location">
    <subcellularLocation>
        <location evidence="1">Cytoplasm</location>
        <location evidence="1">Cytoskeleton</location>
        <location evidence="1">Spindle</location>
    </subcellularLocation>
</comment>
<evidence type="ECO:0000259" key="8">
    <source>
        <dbReference type="PROSITE" id="PS50245"/>
    </source>
</evidence>
<keyword evidence="4" id="KW-0243">Dynein</keyword>
<dbReference type="PROSITE" id="PS00845">
    <property type="entry name" value="CAP_GLY_1"/>
    <property type="match status" value="1"/>
</dbReference>
<proteinExistence type="predicted"/>
<dbReference type="Pfam" id="PF01302">
    <property type="entry name" value="CAP_GLY"/>
    <property type="match status" value="1"/>
</dbReference>
<dbReference type="PROSITE" id="PS50245">
    <property type="entry name" value="CAP_GLY_2"/>
    <property type="match status" value="1"/>
</dbReference>
<dbReference type="PANTHER" id="PTHR18916">
    <property type="entry name" value="DYNACTIN 1-RELATED MICROTUBULE-BINDING"/>
    <property type="match status" value="1"/>
</dbReference>
<feature type="compositionally biased region" description="Polar residues" evidence="7">
    <location>
        <begin position="55"/>
        <end position="97"/>
    </location>
</feature>
<dbReference type="InterPro" id="IPR000938">
    <property type="entry name" value="CAP-Gly_domain"/>
</dbReference>
<dbReference type="GO" id="GO:0005874">
    <property type="term" value="C:microtubule"/>
    <property type="evidence" value="ECO:0007669"/>
    <property type="project" value="UniProtKB-KW"/>
</dbReference>
<reference evidence="9" key="1">
    <citation type="journal article" date="2020" name="G3 (Bethesda)">
        <title>High-Quality Assemblies for Three Invasive Social Wasps from the &lt;i&gt;Vespula&lt;/i&gt; Genus.</title>
        <authorList>
            <person name="Harrop T.W.R."/>
            <person name="Guhlin J."/>
            <person name="McLaughlin G.M."/>
            <person name="Permina E."/>
            <person name="Stockwell P."/>
            <person name="Gilligan J."/>
            <person name="Le Lec M.F."/>
            <person name="Gruber M.A.M."/>
            <person name="Quinn O."/>
            <person name="Lovegrove M."/>
            <person name="Duncan E.J."/>
            <person name="Remnant E.J."/>
            <person name="Van Eeckhoven J."/>
            <person name="Graham B."/>
            <person name="Knapp R.A."/>
            <person name="Langford K.W."/>
            <person name="Kronenberg Z."/>
            <person name="Press M.O."/>
            <person name="Eacker S.M."/>
            <person name="Wilson-Rankin E.E."/>
            <person name="Purcell J."/>
            <person name="Lester P.J."/>
            <person name="Dearden P.K."/>
        </authorList>
    </citation>
    <scope>NUCLEOTIDE SEQUENCE</scope>
    <source>
        <strain evidence="9">Marl-1</strain>
    </source>
</reference>
<feature type="compositionally biased region" description="Basic and acidic residues" evidence="7">
    <location>
        <begin position="119"/>
        <end position="135"/>
    </location>
</feature>
<name>A0A834J1C2_VESVU</name>
<feature type="domain" description="CAP-Gly" evidence="8">
    <location>
        <begin position="323"/>
        <end position="365"/>
    </location>
</feature>
<keyword evidence="6" id="KW-0206">Cytoskeleton</keyword>
<dbReference type="EMBL" id="JACSEA010000022">
    <property type="protein sequence ID" value="KAF7380078.1"/>
    <property type="molecule type" value="Genomic_DNA"/>
</dbReference>
<dbReference type="GO" id="GO:0051286">
    <property type="term" value="C:cell tip"/>
    <property type="evidence" value="ECO:0007669"/>
    <property type="project" value="TreeGrafter"/>
</dbReference>
<evidence type="ECO:0000256" key="6">
    <source>
        <dbReference type="ARBA" id="ARBA00023212"/>
    </source>
</evidence>
<feature type="region of interest" description="Disordered" evidence="7">
    <location>
        <begin position="1"/>
        <end position="97"/>
    </location>
</feature>
<dbReference type="SMART" id="SM01052">
    <property type="entry name" value="CAP_GLY"/>
    <property type="match status" value="1"/>
</dbReference>
<accession>A0A834J1C2</accession>
<feature type="compositionally biased region" description="Polar residues" evidence="7">
    <location>
        <begin position="187"/>
        <end position="196"/>
    </location>
</feature>
<feature type="region of interest" description="Disordered" evidence="7">
    <location>
        <begin position="119"/>
        <end position="288"/>
    </location>
</feature>
<dbReference type="Gene3D" id="2.30.30.190">
    <property type="entry name" value="CAP Gly-rich-like domain"/>
    <property type="match status" value="1"/>
</dbReference>
<dbReference type="AlphaFoldDB" id="A0A834J1C2"/>
<dbReference type="FunFam" id="2.30.30.190:FF:000014">
    <property type="entry name" value="Uncharacterized protein, isoform E"/>
    <property type="match status" value="1"/>
</dbReference>
<evidence type="ECO:0000256" key="3">
    <source>
        <dbReference type="ARBA" id="ARBA00022701"/>
    </source>
</evidence>
<dbReference type="GO" id="GO:0030286">
    <property type="term" value="C:dynein complex"/>
    <property type="evidence" value="ECO:0007669"/>
    <property type="project" value="UniProtKB-KW"/>
</dbReference>
<sequence length="427" mass="46537">MVGSKLGLRMTTLHEETSNVGNQLATPSHDDEEEKSDADYSEYDAYQAPAKPTKPLTSSRTLDSLAELQSTKINTPSMSSSGYGSQAVSTTNLTSEDSISIKSISVDETPDLEYRNLLDNKKAEKMDTNVRKNLEEMGAYTDPDTESPVSSTKDDSDATGNSTALNVGQKKDIQNPILIGRRKSDMVISQTSNSGDESPLEGSSVVHTKLPPGKVVRRRKASSGTGRPTSSQHRASFPMVRPQVSESKAAARLEQTMQPNMPYENGDNSSSERIDDDTSDKSSAFGSRHDLTRIETPLPDWVVVGESVLVRPYSYSGVIAYVGPTEFASGIWIGVELDAPTGKNDGAVNGHRYFNCRPKCGIFVKVDKLIQDRRGRALRSYSKQEPAPPPSAPIRRSAKAYITCIEVGAEEKVFQRRALVSHPEASK</sequence>
<gene>
    <name evidence="9" type="ORF">HZH66_014433</name>
</gene>
<protein>
    <recommendedName>
        <fullName evidence="8">CAP-Gly domain-containing protein</fullName>
    </recommendedName>
</protein>
<evidence type="ECO:0000313" key="9">
    <source>
        <dbReference type="EMBL" id="KAF7380078.1"/>
    </source>
</evidence>
<comment type="caution">
    <text evidence="9">The sequence shown here is derived from an EMBL/GenBank/DDBJ whole genome shotgun (WGS) entry which is preliminary data.</text>
</comment>
<evidence type="ECO:0000256" key="7">
    <source>
        <dbReference type="SAM" id="MobiDB-lite"/>
    </source>
</evidence>
<dbReference type="PANTHER" id="PTHR18916:SF6">
    <property type="entry name" value="DYNACTIN SUBUNIT 1"/>
    <property type="match status" value="1"/>
</dbReference>
<dbReference type="SUPFAM" id="SSF74924">
    <property type="entry name" value="Cap-Gly domain"/>
    <property type="match status" value="1"/>
</dbReference>
<dbReference type="GO" id="GO:0005819">
    <property type="term" value="C:spindle"/>
    <property type="evidence" value="ECO:0007669"/>
    <property type="project" value="UniProtKB-SubCell"/>
</dbReference>
<evidence type="ECO:0000256" key="1">
    <source>
        <dbReference type="ARBA" id="ARBA00004186"/>
    </source>
</evidence>
<dbReference type="InterPro" id="IPR036859">
    <property type="entry name" value="CAP-Gly_dom_sf"/>
</dbReference>
<dbReference type="GO" id="GO:0000132">
    <property type="term" value="P:establishment of mitotic spindle orientation"/>
    <property type="evidence" value="ECO:0007669"/>
    <property type="project" value="TreeGrafter"/>
</dbReference>
<evidence type="ECO:0000313" key="10">
    <source>
        <dbReference type="Proteomes" id="UP000614350"/>
    </source>
</evidence>
<feature type="compositionally biased region" description="Polar residues" evidence="7">
    <location>
        <begin position="222"/>
        <end position="234"/>
    </location>
</feature>
<feature type="compositionally biased region" description="Acidic residues" evidence="7">
    <location>
        <begin position="30"/>
        <end position="42"/>
    </location>
</feature>